<accession>A0ABQ1JHR5</accession>
<reference evidence="2" key="1">
    <citation type="journal article" date="2019" name="Int. J. Syst. Evol. Microbiol.">
        <title>The Global Catalogue of Microorganisms (GCM) 10K type strain sequencing project: providing services to taxonomists for standard genome sequencing and annotation.</title>
        <authorList>
            <consortium name="The Broad Institute Genomics Platform"/>
            <consortium name="The Broad Institute Genome Sequencing Center for Infectious Disease"/>
            <person name="Wu L."/>
            <person name="Ma J."/>
        </authorList>
    </citation>
    <scope>NUCLEOTIDE SEQUENCE [LARGE SCALE GENOMIC DNA]</scope>
    <source>
        <strain evidence="2">CGMCC 1.15339</strain>
    </source>
</reference>
<proteinExistence type="predicted"/>
<protein>
    <submittedName>
        <fullName evidence="1">Uncharacterized protein</fullName>
    </submittedName>
</protein>
<keyword evidence="2" id="KW-1185">Reference proteome</keyword>
<gene>
    <name evidence="1" type="ORF">GCM10011607_28710</name>
</gene>
<dbReference type="RefSeq" id="WP_188740049.1">
    <property type="nucleotide sequence ID" value="NZ_BMII01000024.1"/>
</dbReference>
<dbReference type="Proteomes" id="UP000617555">
    <property type="component" value="Unassembled WGS sequence"/>
</dbReference>
<dbReference type="EMBL" id="BMII01000024">
    <property type="protein sequence ID" value="GGB66316.1"/>
    <property type="molecule type" value="Genomic_DNA"/>
</dbReference>
<organism evidence="1 2">
    <name type="scientific">Shewanella inventionis</name>
    <dbReference type="NCBI Taxonomy" id="1738770"/>
    <lineage>
        <taxon>Bacteria</taxon>
        <taxon>Pseudomonadati</taxon>
        <taxon>Pseudomonadota</taxon>
        <taxon>Gammaproteobacteria</taxon>
        <taxon>Alteromonadales</taxon>
        <taxon>Shewanellaceae</taxon>
        <taxon>Shewanella</taxon>
    </lineage>
</organism>
<sequence length="143" mass="16004">MTSEKKVSLRVLLSSSRKEEVAFIEHLASLRKMKNHYLPNYVLQLAMLGLKAKDSNGFNTLSGGIDSAAKPQINIEEMQLELTDSQLQFLAKNIATEMKRLNITDGVRSILSENVSDQSNHIEEVGDDFENEELKGLKGSSFF</sequence>
<evidence type="ECO:0000313" key="2">
    <source>
        <dbReference type="Proteomes" id="UP000617555"/>
    </source>
</evidence>
<evidence type="ECO:0000313" key="1">
    <source>
        <dbReference type="EMBL" id="GGB66316.1"/>
    </source>
</evidence>
<name>A0ABQ1JHR5_9GAMM</name>
<comment type="caution">
    <text evidence="1">The sequence shown here is derived from an EMBL/GenBank/DDBJ whole genome shotgun (WGS) entry which is preliminary data.</text>
</comment>